<organism evidence="2 3">
    <name type="scientific">Vibrio caribbeanicus ATCC BAA-2122</name>
    <dbReference type="NCBI Taxonomy" id="796620"/>
    <lineage>
        <taxon>Bacteria</taxon>
        <taxon>Pseudomonadati</taxon>
        <taxon>Pseudomonadota</taxon>
        <taxon>Gammaproteobacteria</taxon>
        <taxon>Vibrionales</taxon>
        <taxon>Vibrionaceae</taxon>
        <taxon>Vibrio</taxon>
    </lineage>
</organism>
<dbReference type="RefSeq" id="WP_009600490.1">
    <property type="nucleotide sequence ID" value="NZ_AEIU01000059.1"/>
</dbReference>
<protein>
    <recommendedName>
        <fullName evidence="4">DUF4019 domain-containing protein</fullName>
    </recommendedName>
</protein>
<evidence type="ECO:0000313" key="2">
    <source>
        <dbReference type="EMBL" id="EFP97303.1"/>
    </source>
</evidence>
<proteinExistence type="predicted"/>
<keyword evidence="1" id="KW-1133">Transmembrane helix</keyword>
<dbReference type="Proteomes" id="UP000002943">
    <property type="component" value="Unassembled WGS sequence"/>
</dbReference>
<accession>E3BHL4</accession>
<name>E3BHL4_9VIBR</name>
<comment type="caution">
    <text evidence="2">The sequence shown here is derived from an EMBL/GenBank/DDBJ whole genome shotgun (WGS) entry which is preliminary data.</text>
</comment>
<keyword evidence="1" id="KW-0812">Transmembrane</keyword>
<keyword evidence="3" id="KW-1185">Reference proteome</keyword>
<dbReference type="OrthoDB" id="7061546at2"/>
<feature type="transmembrane region" description="Helical" evidence="1">
    <location>
        <begin position="7"/>
        <end position="27"/>
    </location>
</feature>
<evidence type="ECO:0008006" key="4">
    <source>
        <dbReference type="Google" id="ProtNLM"/>
    </source>
</evidence>
<evidence type="ECO:0000313" key="3">
    <source>
        <dbReference type="Proteomes" id="UP000002943"/>
    </source>
</evidence>
<gene>
    <name evidence="2" type="ORF">VIBC2010_17949</name>
</gene>
<dbReference type="AlphaFoldDB" id="E3BHL4"/>
<reference evidence="2 3" key="1">
    <citation type="journal article" date="2012" name="Int. J. Syst. Evol. Microbiol.">
        <title>Vibrio caribbeanicus sp. nov., isolated from the marine sponge Scleritoderma cyanea.</title>
        <authorList>
            <person name="Hoffmann M."/>
            <person name="Monday S.R."/>
            <person name="Allard M.W."/>
            <person name="Strain E.A."/>
            <person name="Whittaker P."/>
            <person name="Naum M."/>
            <person name="McCarthy P.J."/>
            <person name="Lopez J.V."/>
            <person name="Fischer M."/>
            <person name="Brown E.W."/>
        </authorList>
    </citation>
    <scope>NUCLEOTIDE SEQUENCE [LARGE SCALE GENOMIC DNA]</scope>
    <source>
        <strain evidence="2 3">ATCC BAA-2122</strain>
    </source>
</reference>
<dbReference type="EMBL" id="AEIU01000059">
    <property type="protein sequence ID" value="EFP97303.1"/>
    <property type="molecule type" value="Genomic_DNA"/>
</dbReference>
<evidence type="ECO:0000256" key="1">
    <source>
        <dbReference type="SAM" id="Phobius"/>
    </source>
</evidence>
<sequence length="152" mass="16874">MKKFFKVLAILFALTVVFIGGLLFWAISQKSEVTAEATPFIEESVPLISTWKISQFEHLFSIEGRAAFNGEEGQKVIEYLSKIGGLKSFDSPVFVRTKSSVAISGESKEIAIFTVEAKFENGAGLFTFVLSKEDSEYKIDRINLSSNAFLDL</sequence>
<keyword evidence="1" id="KW-0472">Membrane</keyword>